<protein>
    <submittedName>
        <fullName evidence="1">Uncharacterized protein</fullName>
    </submittedName>
</protein>
<reference evidence="1 2" key="1">
    <citation type="submission" date="2019-01" db="EMBL/GenBank/DDBJ databases">
        <authorList>
            <person name="Sayadi A."/>
        </authorList>
    </citation>
    <scope>NUCLEOTIDE SEQUENCE [LARGE SCALE GENOMIC DNA]</scope>
</reference>
<keyword evidence="2" id="KW-1185">Reference proteome</keyword>
<evidence type="ECO:0000313" key="2">
    <source>
        <dbReference type="Proteomes" id="UP000410492"/>
    </source>
</evidence>
<organism evidence="1 2">
    <name type="scientific">Callosobruchus maculatus</name>
    <name type="common">Southern cowpea weevil</name>
    <name type="synonym">Pulse bruchid</name>
    <dbReference type="NCBI Taxonomy" id="64391"/>
    <lineage>
        <taxon>Eukaryota</taxon>
        <taxon>Metazoa</taxon>
        <taxon>Ecdysozoa</taxon>
        <taxon>Arthropoda</taxon>
        <taxon>Hexapoda</taxon>
        <taxon>Insecta</taxon>
        <taxon>Pterygota</taxon>
        <taxon>Neoptera</taxon>
        <taxon>Endopterygota</taxon>
        <taxon>Coleoptera</taxon>
        <taxon>Polyphaga</taxon>
        <taxon>Cucujiformia</taxon>
        <taxon>Chrysomeloidea</taxon>
        <taxon>Chrysomelidae</taxon>
        <taxon>Bruchinae</taxon>
        <taxon>Bruchini</taxon>
        <taxon>Callosobruchus</taxon>
    </lineage>
</organism>
<dbReference type="Proteomes" id="UP000410492">
    <property type="component" value="Unassembled WGS sequence"/>
</dbReference>
<accession>A0A653CVE2</accession>
<dbReference type="AlphaFoldDB" id="A0A653CVE2"/>
<gene>
    <name evidence="1" type="ORF">CALMAC_LOCUS12048</name>
</gene>
<sequence length="70" mass="7905">MPDLNQLNLCIMTIHLVSQLPDPQTVILNPYTDPYLYNVLKEAHSMINHGVKSRLCVSALSNVTFCYSLL</sequence>
<name>A0A653CVE2_CALMS</name>
<dbReference type="EMBL" id="CAACVG010008969">
    <property type="protein sequence ID" value="VEN51659.1"/>
    <property type="molecule type" value="Genomic_DNA"/>
</dbReference>
<proteinExistence type="predicted"/>
<evidence type="ECO:0000313" key="1">
    <source>
        <dbReference type="EMBL" id="VEN51659.1"/>
    </source>
</evidence>